<organism evidence="21 22">
    <name type="scientific">Hermetia illucens</name>
    <name type="common">Black soldier fly</name>
    <dbReference type="NCBI Taxonomy" id="343691"/>
    <lineage>
        <taxon>Eukaryota</taxon>
        <taxon>Metazoa</taxon>
        <taxon>Ecdysozoa</taxon>
        <taxon>Arthropoda</taxon>
        <taxon>Hexapoda</taxon>
        <taxon>Insecta</taxon>
        <taxon>Pterygota</taxon>
        <taxon>Neoptera</taxon>
        <taxon>Endopterygota</taxon>
        <taxon>Diptera</taxon>
        <taxon>Brachycera</taxon>
        <taxon>Stratiomyomorpha</taxon>
        <taxon>Stratiomyidae</taxon>
        <taxon>Hermetiinae</taxon>
        <taxon>Hermetia</taxon>
    </lineage>
</organism>
<dbReference type="FunFam" id="3.10.20.30:FF:000012">
    <property type="entry name" value="Xanthine dehydrogenase/oxidase"/>
    <property type="match status" value="1"/>
</dbReference>
<dbReference type="InterPro" id="IPR012675">
    <property type="entry name" value="Beta-grasp_dom_sf"/>
</dbReference>
<feature type="binding site" evidence="18">
    <location>
        <position position="92"/>
    </location>
    <ligand>
        <name>[2Fe-2S] cluster</name>
        <dbReference type="ChEBI" id="CHEBI:190135"/>
        <label>1</label>
    </ligand>
</feature>
<dbReference type="InterPro" id="IPR016166">
    <property type="entry name" value="FAD-bd_PCMH"/>
</dbReference>
<dbReference type="InterPro" id="IPR005107">
    <property type="entry name" value="CO_DH_flav_C"/>
</dbReference>
<feature type="binding site" evidence="18">
    <location>
        <position position="736"/>
    </location>
    <ligand>
        <name>Mo-molybdopterin</name>
        <dbReference type="ChEBI" id="CHEBI:71302"/>
    </ligand>
    <ligandPart>
        <name>Mo</name>
        <dbReference type="ChEBI" id="CHEBI:28685"/>
    </ligandPart>
</feature>
<evidence type="ECO:0000256" key="2">
    <source>
        <dbReference type="ARBA" id="ARBA00004275"/>
    </source>
</evidence>
<dbReference type="GO" id="GO:0005777">
    <property type="term" value="C:peroxisome"/>
    <property type="evidence" value="ECO:0007669"/>
    <property type="project" value="UniProtKB-SubCell"/>
</dbReference>
<dbReference type="Gene3D" id="3.10.20.30">
    <property type="match status" value="1"/>
</dbReference>
<evidence type="ECO:0000256" key="12">
    <source>
        <dbReference type="ARBA" id="ARBA00023014"/>
    </source>
</evidence>
<dbReference type="FunFam" id="3.30.365.10:FF:000001">
    <property type="entry name" value="Xanthine dehydrogenase oxidase"/>
    <property type="match status" value="1"/>
</dbReference>
<keyword evidence="13" id="KW-0520">NAD</keyword>
<evidence type="ECO:0000256" key="6">
    <source>
        <dbReference type="ARBA" id="ARBA00022630"/>
    </source>
</evidence>
<dbReference type="Gene3D" id="3.30.465.10">
    <property type="match status" value="1"/>
</dbReference>
<evidence type="ECO:0008006" key="23">
    <source>
        <dbReference type="Google" id="ProtNLM"/>
    </source>
</evidence>
<accession>A0A7R8UCZ5</accession>
<evidence type="ECO:0000256" key="16">
    <source>
        <dbReference type="PIRSR" id="PIRSR000127-1"/>
    </source>
</evidence>
<dbReference type="FunFam" id="3.90.1170.50:FF:000003">
    <property type="entry name" value="Aldehyde oxidase"/>
    <property type="match status" value="1"/>
</dbReference>
<evidence type="ECO:0000256" key="10">
    <source>
        <dbReference type="ARBA" id="ARBA00023002"/>
    </source>
</evidence>
<dbReference type="SUPFAM" id="SSF56176">
    <property type="entry name" value="FAD-binding/transporter-associated domain-like"/>
    <property type="match status" value="1"/>
</dbReference>
<comment type="cofactor">
    <cofactor evidence="1 17">
        <name>FAD</name>
        <dbReference type="ChEBI" id="CHEBI:57692"/>
    </cofactor>
</comment>
<evidence type="ECO:0000313" key="22">
    <source>
        <dbReference type="Proteomes" id="UP000594454"/>
    </source>
</evidence>
<keyword evidence="9 17" id="KW-0274">FAD</keyword>
<evidence type="ECO:0000256" key="8">
    <source>
        <dbReference type="ARBA" id="ARBA00022723"/>
    </source>
</evidence>
<comment type="subunit">
    <text evidence="4">Homodimer.</text>
</comment>
<comment type="cofactor">
    <cofactor evidence="18">
        <name>Mo-molybdopterin</name>
        <dbReference type="ChEBI" id="CHEBI:71302"/>
    </cofactor>
    <text evidence="18">Binds 1 Mo-molybdopterin (Mo-MPT) cofactor per subunit.</text>
</comment>
<dbReference type="Pfam" id="PF20256">
    <property type="entry name" value="MoCoBD_2"/>
    <property type="match status" value="1"/>
</dbReference>
<evidence type="ECO:0000256" key="11">
    <source>
        <dbReference type="ARBA" id="ARBA00023004"/>
    </source>
</evidence>
<comment type="subcellular location">
    <subcellularLocation>
        <location evidence="2">Peroxisome</location>
    </subcellularLocation>
</comment>
<dbReference type="InParanoid" id="A0A7R8UCZ5"/>
<dbReference type="InterPro" id="IPR036318">
    <property type="entry name" value="FAD-bd_PCMH-like_sf"/>
</dbReference>
<sequence>MAATTTNRQYSSQNTVIDTKASIHVKINGKSYEVDTSRVPISTSLNSFLRNHAYLPGTKFMCLEGGCGACIVTATGKDPITKELRSWAINSCLTPIYSCDDLEITTIEGIGNRKIGYHPVQKRLTQFHGTQCGYCSPGMKLRIASVAIYAVATGYRPILDAFKSLASDADPKYKAFCPDIEEIPRKCPRTGESCNGTCNGTQAVSHHLRFSEGRDWYKPSDLKELFQILSSVGQKRYMLLAGNTAHGVYRTDKSIDIFIDIKNVGDLRRHTISSNEVKIGANVSLTSTMEILKEAAKKSGFEYCLEIVRHIDLIANVPVRNAGTLAGNLFIKHTHTEFPSDLYLVLMAIKAKLTIGNNDGSNKTVAVEDFLNLDLNKKVILNVILTPLPSDRFTFKSYKIMPRAQNAHAFVNAAFLTEAQGGRIKSANICFGGINPRFSHAIKTEALLIGKDLYCKQTLSEVIKTLQNEISSDWVLPDVSPEYRNNLAISLFYKFVLATCPPAKLSANVISGGEILQRALSSGDQTFDTNKDRWPITQPVEKIDGIVQTAGEAQYVNDIPHFPGQLWAAFVSATEVHATISAIDPAEALSVPGVRYFFSAKDIPGNNNFTPTTAMMINEVEEIFCDGAVKYHGQPVGIILADTFELASYGAGLVKVHYRKSDRQVVPTIFDAYAKNATDRFRELPFKIEPKSKVTETEICVKDRFEMGGQYHFTMETQTTVCVPVEDCLDVYSATQWVDMTQMAIAQCLGVPENSLNMQVRRLGGGYGSKLSRCALVACACALGAKLSNRPVRFVMTLESNMEVIGKRNALVSDYEVYVDSNGKICKLVDEFAHDYGCSANEDVGVNTVEFIANCYVTDSWKVAAKAVITDSPSNSWCRAPGTTEGIAIIENIMEHISRATGLDPTDVRMANIPDGNKMKTLLPEFLESVDYRLRKKDIENFNSTNRWRKRGIAVVPMQYPQGFFGSIPVIVSIFHTDGTVAITHGGVECGQGINTKVVQVVAKTLDIPMEYIKVKPSLNSVTPNSMCTGGSMTSEAVCYGAMKACEKLLENMRPIREKMKGAKWPEITEACANDLVELSAMHHYKASDMKSYITWGLSCAEVEIDVLTGNFILKRVDILEDTGESISPHVDLGQVEGAFVMGLGYWLTENLVYEDTGKLLTNRSWNYKPPGAKDIPIDFRVTFLRNSPNPLSVLRSKATGEPALCMSIVSIFALRNAIESARKDAGLKEEWIKMGAPTTVDKVFMLCGTNPKAFKL</sequence>
<dbReference type="SMART" id="SM01008">
    <property type="entry name" value="Ald_Xan_dh_C"/>
    <property type="match status" value="1"/>
</dbReference>
<feature type="binding site" evidence="18">
    <location>
        <position position="135"/>
    </location>
    <ligand>
        <name>[2Fe-2S] cluster</name>
        <dbReference type="ChEBI" id="CHEBI:190135"/>
        <label>2</label>
    </ligand>
</feature>
<dbReference type="InterPro" id="IPR046867">
    <property type="entry name" value="AldOxase/xan_DH_MoCoBD2"/>
</dbReference>
<dbReference type="Gene3D" id="3.90.1170.50">
    <property type="entry name" value="Aldehyde oxidase/xanthine dehydrogenase, a/b hammerhead"/>
    <property type="match status" value="1"/>
</dbReference>
<feature type="binding site" evidence="18">
    <location>
        <position position="67"/>
    </location>
    <ligand>
        <name>[2Fe-2S] cluster</name>
        <dbReference type="ChEBI" id="CHEBI:190135"/>
        <label>1</label>
    </ligand>
</feature>
<feature type="binding site" evidence="18">
    <location>
        <position position="132"/>
    </location>
    <ligand>
        <name>[2Fe-2S] cluster</name>
        <dbReference type="ChEBI" id="CHEBI:190135"/>
        <label>2</label>
    </ligand>
</feature>
<evidence type="ECO:0000256" key="18">
    <source>
        <dbReference type="PIRSR" id="PIRSR000127-3"/>
    </source>
</evidence>
<feature type="binding site" evidence="18">
    <location>
        <position position="62"/>
    </location>
    <ligand>
        <name>[2Fe-2S] cluster</name>
        <dbReference type="ChEBI" id="CHEBI:190135"/>
        <label>1</label>
    </ligand>
</feature>
<dbReference type="Pfam" id="PF03450">
    <property type="entry name" value="CO_deh_flav_C"/>
    <property type="match status" value="1"/>
</dbReference>
<dbReference type="GO" id="GO:0016491">
    <property type="term" value="F:oxidoreductase activity"/>
    <property type="evidence" value="ECO:0007669"/>
    <property type="project" value="UniProtKB-KW"/>
</dbReference>
<name>A0A7R8UCZ5_HERIL</name>
<feature type="binding site" evidence="18">
    <location>
        <position position="879"/>
    </location>
    <ligand>
        <name>Mo-molybdopterin</name>
        <dbReference type="ChEBI" id="CHEBI:71302"/>
    </ligand>
    <ligandPart>
        <name>Mo</name>
        <dbReference type="ChEBI" id="CHEBI:28685"/>
    </ligandPart>
</feature>
<dbReference type="InterPro" id="IPR001041">
    <property type="entry name" value="2Fe-2S_ferredoxin-type"/>
</dbReference>
<evidence type="ECO:0000256" key="14">
    <source>
        <dbReference type="ARBA" id="ARBA00023140"/>
    </source>
</evidence>
<comment type="similarity">
    <text evidence="3">Belongs to the xanthine dehydrogenase family.</text>
</comment>
<evidence type="ECO:0000256" key="3">
    <source>
        <dbReference type="ARBA" id="ARBA00006849"/>
    </source>
</evidence>
<dbReference type="OrthoDB" id="8300278at2759"/>
<dbReference type="FunFam" id="3.30.465.10:FF:000013">
    <property type="entry name" value="Aldehyde oxidase"/>
    <property type="match status" value="1"/>
</dbReference>
<evidence type="ECO:0000256" key="5">
    <source>
        <dbReference type="ARBA" id="ARBA00022505"/>
    </source>
</evidence>
<dbReference type="InterPro" id="IPR016169">
    <property type="entry name" value="FAD-bd_PCMH_sub2"/>
</dbReference>
<dbReference type="Pfam" id="PF00941">
    <property type="entry name" value="FAD_binding_5"/>
    <property type="match status" value="1"/>
</dbReference>
<protein>
    <recommendedName>
        <fullName evidence="23">Aldehyde oxidase</fullName>
    </recommendedName>
</protein>
<keyword evidence="11 18" id="KW-0408">Iron</keyword>
<evidence type="ECO:0000256" key="9">
    <source>
        <dbReference type="ARBA" id="ARBA00022827"/>
    </source>
</evidence>
<dbReference type="InterPro" id="IPR036856">
    <property type="entry name" value="Ald_Oxase/Xan_DH_a/b_sf"/>
</dbReference>
<evidence type="ECO:0000256" key="7">
    <source>
        <dbReference type="ARBA" id="ARBA00022714"/>
    </source>
</evidence>
<comment type="cofactor">
    <cofactor evidence="18">
        <name>[2Fe-2S] cluster</name>
        <dbReference type="ChEBI" id="CHEBI:190135"/>
    </cofactor>
    <text evidence="18">Binds 2 [2Fe-2S] clusters.</text>
</comment>
<dbReference type="InterPro" id="IPR036010">
    <property type="entry name" value="2Fe-2S_ferredoxin-like_sf"/>
</dbReference>
<dbReference type="InterPro" id="IPR037165">
    <property type="entry name" value="AldOxase/xan_DH_Mopterin-bd_sf"/>
</dbReference>
<keyword evidence="5 18" id="KW-0500">Molybdenum</keyword>
<keyword evidence="14" id="KW-0576">Peroxisome</keyword>
<proteinExistence type="inferred from homology"/>
<dbReference type="SUPFAM" id="SSF54292">
    <property type="entry name" value="2Fe-2S ferredoxin-like"/>
    <property type="match status" value="1"/>
</dbReference>
<dbReference type="Pfam" id="PF01315">
    <property type="entry name" value="Ald_Xan_dh_C"/>
    <property type="match status" value="1"/>
</dbReference>
<dbReference type="EMBL" id="LR899009">
    <property type="protein sequence ID" value="CAD7078505.1"/>
    <property type="molecule type" value="Genomic_DNA"/>
</dbReference>
<dbReference type="PROSITE" id="PS51387">
    <property type="entry name" value="FAD_PCMH"/>
    <property type="match status" value="1"/>
</dbReference>
<dbReference type="GO" id="GO:0071949">
    <property type="term" value="F:FAD binding"/>
    <property type="evidence" value="ECO:0007669"/>
    <property type="project" value="InterPro"/>
</dbReference>
<dbReference type="InterPro" id="IPR002888">
    <property type="entry name" value="2Fe-2S-bd"/>
</dbReference>
<keyword evidence="6" id="KW-0285">Flavoprotein</keyword>
<comment type="cofactor">
    <cofactor evidence="15">
        <name>[2Fe-2S] cluster</name>
        <dbReference type="ChEBI" id="CHEBI:190135"/>
    </cofactor>
</comment>
<dbReference type="InterPro" id="IPR008274">
    <property type="entry name" value="AldOxase/xan_DH_MoCoBD1"/>
</dbReference>
<feature type="domain" description="2Fe-2S ferredoxin-type" evidence="19">
    <location>
        <begin position="21"/>
        <end position="110"/>
    </location>
</feature>
<dbReference type="PIRSF" id="PIRSF000127">
    <property type="entry name" value="Xanthine_DH"/>
    <property type="match status" value="1"/>
</dbReference>
<feature type="active site" description="Proton acceptor" evidence="16">
    <location>
        <position position="1202"/>
    </location>
</feature>
<dbReference type="InterPro" id="IPR036683">
    <property type="entry name" value="CO_DH_flav_C_dom_sf"/>
</dbReference>
<dbReference type="AlphaFoldDB" id="A0A7R8UCZ5"/>
<dbReference type="PROSITE" id="PS51085">
    <property type="entry name" value="2FE2S_FER_2"/>
    <property type="match status" value="1"/>
</dbReference>
<dbReference type="SUPFAM" id="SSF56003">
    <property type="entry name" value="Molybdenum cofactor-binding domain"/>
    <property type="match status" value="1"/>
</dbReference>
<dbReference type="Pfam" id="PF01799">
    <property type="entry name" value="Fer2_2"/>
    <property type="match status" value="1"/>
</dbReference>
<dbReference type="SUPFAM" id="SSF47741">
    <property type="entry name" value="CO dehydrogenase ISP C-domain like"/>
    <property type="match status" value="1"/>
</dbReference>
<dbReference type="FunFam" id="3.30.390.50:FF:000003">
    <property type="entry name" value="Aldehyde oxidase1"/>
    <property type="match status" value="1"/>
</dbReference>
<dbReference type="PANTHER" id="PTHR11908:SF132">
    <property type="entry name" value="ALDEHYDE OXIDASE 1-RELATED"/>
    <property type="match status" value="1"/>
</dbReference>
<dbReference type="FunFam" id="3.30.365.10:FF:000009">
    <property type="entry name" value="Aldehyde oxidase"/>
    <property type="match status" value="1"/>
</dbReference>
<feature type="domain" description="FAD-binding PCMH-type" evidence="20">
    <location>
        <begin position="209"/>
        <end position="390"/>
    </location>
</feature>
<evidence type="ECO:0000313" key="21">
    <source>
        <dbReference type="EMBL" id="CAD7078505.1"/>
    </source>
</evidence>
<feature type="binding site" evidence="18">
    <location>
        <position position="70"/>
    </location>
    <ligand>
        <name>[2Fe-2S] cluster</name>
        <dbReference type="ChEBI" id="CHEBI:190135"/>
        <label>1</label>
    </ligand>
</feature>
<dbReference type="Gene3D" id="1.10.150.120">
    <property type="entry name" value="[2Fe-2S]-binding domain"/>
    <property type="match status" value="1"/>
</dbReference>
<evidence type="ECO:0000256" key="17">
    <source>
        <dbReference type="PIRSR" id="PIRSR000127-2"/>
    </source>
</evidence>
<gene>
    <name evidence="21" type="ORF">HERILL_LOCUS1766</name>
</gene>
<keyword evidence="10" id="KW-0560">Oxidoreductase</keyword>
<dbReference type="GO" id="GO:0051537">
    <property type="term" value="F:2 iron, 2 sulfur cluster binding"/>
    <property type="evidence" value="ECO:0007669"/>
    <property type="project" value="UniProtKB-KW"/>
</dbReference>
<feature type="binding site" evidence="18">
    <location>
        <position position="1031"/>
    </location>
    <ligand>
        <name>Mo-molybdopterin</name>
        <dbReference type="ChEBI" id="CHEBI:71302"/>
    </ligand>
    <ligandPart>
        <name>Mo</name>
        <dbReference type="ChEBI" id="CHEBI:28685"/>
    </ligandPart>
</feature>
<keyword evidence="12 18" id="KW-0411">Iron-sulfur</keyword>
<dbReference type="InterPro" id="IPR002346">
    <property type="entry name" value="Mopterin_DH_FAD-bd"/>
</dbReference>
<dbReference type="GO" id="GO:0005506">
    <property type="term" value="F:iron ion binding"/>
    <property type="evidence" value="ECO:0007669"/>
    <property type="project" value="InterPro"/>
</dbReference>
<dbReference type="Gene3D" id="3.30.390.50">
    <property type="entry name" value="CO dehydrogenase flavoprotein, C-terminal domain"/>
    <property type="match status" value="1"/>
</dbReference>
<keyword evidence="22" id="KW-1185">Reference proteome</keyword>
<dbReference type="PROSITE" id="PS00197">
    <property type="entry name" value="2FE2S_FER_1"/>
    <property type="match status" value="1"/>
</dbReference>
<reference evidence="21 22" key="1">
    <citation type="submission" date="2020-11" db="EMBL/GenBank/DDBJ databases">
        <authorList>
            <person name="Wallbank WR R."/>
            <person name="Pardo Diaz C."/>
            <person name="Kozak K."/>
            <person name="Martin S."/>
            <person name="Jiggins C."/>
            <person name="Moest M."/>
            <person name="Warren A I."/>
            <person name="Generalovic N T."/>
            <person name="Byers J.R.P. K."/>
            <person name="Montejo-Kovacevich G."/>
            <person name="Yen C E."/>
        </authorList>
    </citation>
    <scope>NUCLEOTIDE SEQUENCE [LARGE SCALE GENOMIC DNA]</scope>
</reference>
<feature type="binding site" evidence="17">
    <location>
        <position position="399"/>
    </location>
    <ligand>
        <name>FAD</name>
        <dbReference type="ChEBI" id="CHEBI:57692"/>
    </ligand>
</feature>
<dbReference type="SUPFAM" id="SSF54665">
    <property type="entry name" value="CO dehydrogenase molybdoprotein N-domain-like"/>
    <property type="match status" value="1"/>
</dbReference>
<dbReference type="SMART" id="SM01092">
    <property type="entry name" value="CO_deh_flav_C"/>
    <property type="match status" value="1"/>
</dbReference>
<dbReference type="Gene3D" id="3.30.365.10">
    <property type="entry name" value="Aldehyde oxidase/xanthine dehydrogenase, molybdopterin binding domain"/>
    <property type="match status" value="4"/>
</dbReference>
<evidence type="ECO:0000259" key="19">
    <source>
        <dbReference type="PROSITE" id="PS51085"/>
    </source>
</evidence>
<evidence type="ECO:0000256" key="13">
    <source>
        <dbReference type="ARBA" id="ARBA00023027"/>
    </source>
</evidence>
<dbReference type="SUPFAM" id="SSF55447">
    <property type="entry name" value="CO dehydrogenase flavoprotein C-terminal domain-like"/>
    <property type="match status" value="1"/>
</dbReference>
<dbReference type="Pfam" id="PF02738">
    <property type="entry name" value="MoCoBD_1"/>
    <property type="match status" value="1"/>
</dbReference>
<dbReference type="InterPro" id="IPR036884">
    <property type="entry name" value="2Fe-2S-bd_dom_sf"/>
</dbReference>
<dbReference type="InterPro" id="IPR000674">
    <property type="entry name" value="Ald_Oxase/Xan_DH_a/b"/>
</dbReference>
<dbReference type="PANTHER" id="PTHR11908">
    <property type="entry name" value="XANTHINE DEHYDROGENASE"/>
    <property type="match status" value="1"/>
</dbReference>
<evidence type="ECO:0000256" key="15">
    <source>
        <dbReference type="ARBA" id="ARBA00034078"/>
    </source>
</evidence>
<evidence type="ECO:0000256" key="1">
    <source>
        <dbReference type="ARBA" id="ARBA00001974"/>
    </source>
</evidence>
<evidence type="ECO:0000259" key="20">
    <source>
        <dbReference type="PROSITE" id="PS51387"/>
    </source>
</evidence>
<dbReference type="InterPro" id="IPR016208">
    <property type="entry name" value="Ald_Oxase/xanthine_DH-like"/>
</dbReference>
<dbReference type="Proteomes" id="UP000594454">
    <property type="component" value="Chromosome 1"/>
</dbReference>
<evidence type="ECO:0000256" key="4">
    <source>
        <dbReference type="ARBA" id="ARBA00011738"/>
    </source>
</evidence>
<dbReference type="InterPro" id="IPR006058">
    <property type="entry name" value="2Fe2S_fd_BS"/>
</dbReference>
<keyword evidence="8 18" id="KW-0479">Metal-binding</keyword>
<keyword evidence="7 18" id="KW-0001">2Fe-2S</keyword>